<comment type="caution">
    <text evidence="2">The sequence shown here is derived from an EMBL/GenBank/DDBJ whole genome shotgun (WGS) entry which is preliminary data.</text>
</comment>
<proteinExistence type="predicted"/>
<organism evidence="2">
    <name type="scientific">bioreactor metagenome</name>
    <dbReference type="NCBI Taxonomy" id="1076179"/>
    <lineage>
        <taxon>unclassified sequences</taxon>
        <taxon>metagenomes</taxon>
        <taxon>ecological metagenomes</taxon>
    </lineage>
</organism>
<reference evidence="2" key="1">
    <citation type="submission" date="2019-08" db="EMBL/GenBank/DDBJ databases">
        <authorList>
            <person name="Kucharzyk K."/>
            <person name="Murdoch R.W."/>
            <person name="Higgins S."/>
            <person name="Loffler F."/>
        </authorList>
    </citation>
    <scope>NUCLEOTIDE SEQUENCE</scope>
</reference>
<dbReference type="EMBL" id="VSSQ01022252">
    <property type="protein sequence ID" value="MPM68429.1"/>
    <property type="molecule type" value="Genomic_DNA"/>
</dbReference>
<feature type="region of interest" description="Disordered" evidence="1">
    <location>
        <begin position="5"/>
        <end position="26"/>
    </location>
</feature>
<sequence length="153" mass="15728">MRCALRSTPSMSIAENTAGTAAPTSRPKKTIGFMMSKFWMPVTPSSAAAVLTSLMNAPSSAITVRPAAAIAKPLVTALTVLPAESSSSVIESTSSPSSPISARPRALSTMGPYASLLTIMPTMESMPTADMAMPKSAYCVVWAGSTARGAQSL</sequence>
<evidence type="ECO:0000313" key="2">
    <source>
        <dbReference type="EMBL" id="MPM68429.1"/>
    </source>
</evidence>
<protein>
    <submittedName>
        <fullName evidence="2">Uncharacterized protein</fullName>
    </submittedName>
</protein>
<evidence type="ECO:0000256" key="1">
    <source>
        <dbReference type="SAM" id="MobiDB-lite"/>
    </source>
</evidence>
<gene>
    <name evidence="2" type="ORF">SDC9_115361</name>
</gene>
<feature type="compositionally biased region" description="Polar residues" evidence="1">
    <location>
        <begin position="7"/>
        <end position="23"/>
    </location>
</feature>
<dbReference type="AlphaFoldDB" id="A0A645BSM6"/>
<name>A0A645BSM6_9ZZZZ</name>
<accession>A0A645BSM6</accession>